<feature type="compositionally biased region" description="Basic and acidic residues" evidence="8">
    <location>
        <begin position="174"/>
        <end position="185"/>
    </location>
</feature>
<feature type="compositionally biased region" description="Acidic residues" evidence="8">
    <location>
        <begin position="157"/>
        <end position="171"/>
    </location>
</feature>
<dbReference type="GO" id="GO:0031297">
    <property type="term" value="P:replication fork processing"/>
    <property type="evidence" value="ECO:0007669"/>
    <property type="project" value="UniProtKB-UniRule"/>
</dbReference>
<evidence type="ECO:0000256" key="3">
    <source>
        <dbReference type="ARBA" id="ARBA00022763"/>
    </source>
</evidence>
<protein>
    <recommendedName>
        <fullName evidence="7">Chromosome segregation in meiosis protein</fullName>
    </recommendedName>
</protein>
<dbReference type="PANTHER" id="PTHR13220:SF11">
    <property type="entry name" value="TIMELESS-INTERACTING PROTEIN"/>
    <property type="match status" value="1"/>
</dbReference>
<reference evidence="10 11" key="1">
    <citation type="journal article" date="2020" name="G3 (Bethesda)">
        <title>Genetic Underpinnings of Host Manipulation by Ophiocordyceps as Revealed by Comparative Transcriptomics.</title>
        <authorList>
            <person name="Will I."/>
            <person name="Das B."/>
            <person name="Trinh T."/>
            <person name="Brachmann A."/>
            <person name="Ohm R.A."/>
            <person name="de Bekker C."/>
        </authorList>
    </citation>
    <scope>NUCLEOTIDE SEQUENCE [LARGE SCALE GENOMIC DNA]</scope>
    <source>
        <strain evidence="10 11">EC05</strain>
    </source>
</reference>
<evidence type="ECO:0000256" key="5">
    <source>
        <dbReference type="ARBA" id="ARBA00023242"/>
    </source>
</evidence>
<dbReference type="GO" id="GO:0031298">
    <property type="term" value="C:replication fork protection complex"/>
    <property type="evidence" value="ECO:0007669"/>
    <property type="project" value="TreeGrafter"/>
</dbReference>
<dbReference type="Pfam" id="PF07962">
    <property type="entry name" value="Swi3"/>
    <property type="match status" value="1"/>
</dbReference>
<comment type="function">
    <text evidence="7">Plays an important role in the control of DNA replication and the maintenance of replication fork stability.</text>
</comment>
<dbReference type="Proteomes" id="UP000562929">
    <property type="component" value="Unassembled WGS sequence"/>
</dbReference>
<dbReference type="InterPro" id="IPR040038">
    <property type="entry name" value="TIPIN/Csm3/Swi3"/>
</dbReference>
<dbReference type="EMBL" id="JAACLJ010000003">
    <property type="protein sequence ID" value="KAF4589085.1"/>
    <property type="molecule type" value="Genomic_DNA"/>
</dbReference>
<keyword evidence="5 7" id="KW-0539">Nucleus</keyword>
<evidence type="ECO:0000256" key="2">
    <source>
        <dbReference type="ARBA" id="ARBA00006075"/>
    </source>
</evidence>
<evidence type="ECO:0000313" key="11">
    <source>
        <dbReference type="Proteomes" id="UP000562929"/>
    </source>
</evidence>
<proteinExistence type="inferred from homology"/>
<evidence type="ECO:0000256" key="8">
    <source>
        <dbReference type="SAM" id="MobiDB-lite"/>
    </source>
</evidence>
<accession>A0A8H4Q7A0</accession>
<evidence type="ECO:0000259" key="9">
    <source>
        <dbReference type="Pfam" id="PF07962"/>
    </source>
</evidence>
<dbReference type="GO" id="GO:0000076">
    <property type="term" value="P:DNA replication checkpoint signaling"/>
    <property type="evidence" value="ECO:0007669"/>
    <property type="project" value="UniProtKB-UniRule"/>
</dbReference>
<feature type="region of interest" description="Disordered" evidence="8">
    <location>
        <begin position="1"/>
        <end position="46"/>
    </location>
</feature>
<comment type="similarity">
    <text evidence="2 7">Belongs to the CSM3 family.</text>
</comment>
<dbReference type="InterPro" id="IPR012923">
    <property type="entry name" value="Csm3"/>
</dbReference>
<comment type="caution">
    <text evidence="10">The sequence shown here is derived from an EMBL/GenBank/DDBJ whole genome shotgun (WGS) entry which is preliminary data.</text>
</comment>
<evidence type="ECO:0000313" key="10">
    <source>
        <dbReference type="EMBL" id="KAF4589085.1"/>
    </source>
</evidence>
<dbReference type="GO" id="GO:0003677">
    <property type="term" value="F:DNA binding"/>
    <property type="evidence" value="ECO:0007669"/>
    <property type="project" value="TreeGrafter"/>
</dbReference>
<keyword evidence="6 7" id="KW-0131">Cell cycle</keyword>
<name>A0A8H4Q7A0_9HYPO</name>
<dbReference type="PANTHER" id="PTHR13220">
    <property type="entry name" value="TIMELESS INTERACTING-RELATED"/>
    <property type="match status" value="1"/>
</dbReference>
<feature type="domain" description="Chromosome segregation in meiosis protein 3" evidence="9">
    <location>
        <begin position="66"/>
        <end position="147"/>
    </location>
</feature>
<keyword evidence="11" id="KW-1185">Reference proteome</keyword>
<evidence type="ECO:0000256" key="4">
    <source>
        <dbReference type="ARBA" id="ARBA00022880"/>
    </source>
</evidence>
<sequence length="290" mass="32242">MSGSKPSRSRVAGLDDYDVDDSDPFRSPSPKPAASPASQKRKAGVSTLGLDEEVSVKKRARAPVFKLDENLLLSPAGIPRLRQRARKMRLRGRGYEFEDAERMLNMFQFWLDDLYPKARFKDALAMVEKAGHKKLLLQARMEWINDGKSGARKKDDEDHDMDNDDQDDDNNGNDNHDDANHHSTDQDPPQPAPNRPKTPERNDVPNPDDLEDLYDATPRAPKRTIDAPSQSVDVPVLAEGQADGHQRTANHAEPGEEDLDALIAEAEGLDRRGHDSVDEDAMAEAAALHT</sequence>
<gene>
    <name evidence="10" type="ORF">GQ602_002974</name>
</gene>
<keyword evidence="3 7" id="KW-0227">DNA damage</keyword>
<comment type="subcellular location">
    <subcellularLocation>
        <location evidence="1 7">Nucleus</location>
    </subcellularLocation>
</comment>
<dbReference type="OrthoDB" id="437078at2759"/>
<organism evidence="10 11">
    <name type="scientific">Ophiocordyceps camponoti-floridani</name>
    <dbReference type="NCBI Taxonomy" id="2030778"/>
    <lineage>
        <taxon>Eukaryota</taxon>
        <taxon>Fungi</taxon>
        <taxon>Dikarya</taxon>
        <taxon>Ascomycota</taxon>
        <taxon>Pezizomycotina</taxon>
        <taxon>Sordariomycetes</taxon>
        <taxon>Hypocreomycetidae</taxon>
        <taxon>Hypocreales</taxon>
        <taxon>Ophiocordycipitaceae</taxon>
        <taxon>Ophiocordyceps</taxon>
    </lineage>
</organism>
<evidence type="ECO:0000256" key="6">
    <source>
        <dbReference type="ARBA" id="ARBA00023306"/>
    </source>
</evidence>
<dbReference type="GO" id="GO:0043111">
    <property type="term" value="P:replication fork arrest"/>
    <property type="evidence" value="ECO:0007669"/>
    <property type="project" value="TreeGrafter"/>
</dbReference>
<evidence type="ECO:0000256" key="1">
    <source>
        <dbReference type="ARBA" id="ARBA00004123"/>
    </source>
</evidence>
<dbReference type="AlphaFoldDB" id="A0A8H4Q7A0"/>
<evidence type="ECO:0000256" key="7">
    <source>
        <dbReference type="RuleBase" id="RU366049"/>
    </source>
</evidence>
<feature type="region of interest" description="Disordered" evidence="8">
    <location>
        <begin position="148"/>
        <end position="258"/>
    </location>
</feature>
<dbReference type="GO" id="GO:0006974">
    <property type="term" value="P:DNA damage response"/>
    <property type="evidence" value="ECO:0007669"/>
    <property type="project" value="UniProtKB-KW"/>
</dbReference>
<keyword evidence="4" id="KW-0236">DNA replication inhibitor</keyword>